<dbReference type="EMBL" id="CP011801">
    <property type="protein sequence ID" value="ALA61213.1"/>
    <property type="molecule type" value="Genomic_DNA"/>
</dbReference>
<organism evidence="1 2">
    <name type="scientific">Nitrospira moscoviensis</name>
    <dbReference type="NCBI Taxonomy" id="42253"/>
    <lineage>
        <taxon>Bacteria</taxon>
        <taxon>Pseudomonadati</taxon>
        <taxon>Nitrospirota</taxon>
        <taxon>Nitrospiria</taxon>
        <taxon>Nitrospirales</taxon>
        <taxon>Nitrospiraceae</taxon>
        <taxon>Nitrospira</taxon>
    </lineage>
</organism>
<protein>
    <recommendedName>
        <fullName evidence="3">Multi-ubiquitin domain-containing protein</fullName>
    </recommendedName>
</protein>
<reference evidence="1 2" key="1">
    <citation type="journal article" date="2015" name="Proc. Natl. Acad. Sci. U.S.A.">
        <title>Expanded metabolic versatility of ubiquitous nitrite-oxidizing bacteria from the genus Nitrospira.</title>
        <authorList>
            <person name="Koch H."/>
            <person name="Lucker S."/>
            <person name="Albertsen M."/>
            <person name="Kitzinger K."/>
            <person name="Herbold C."/>
            <person name="Spieck E."/>
            <person name="Nielsen P.H."/>
            <person name="Wagner M."/>
            <person name="Daims H."/>
        </authorList>
    </citation>
    <scope>NUCLEOTIDE SEQUENCE [LARGE SCALE GENOMIC DNA]</scope>
    <source>
        <strain evidence="1 2">NSP M-1</strain>
    </source>
</reference>
<proteinExistence type="predicted"/>
<gene>
    <name evidence="1" type="ORF">NITMOv2_4845</name>
</gene>
<dbReference type="Proteomes" id="UP000069205">
    <property type="component" value="Chromosome"/>
</dbReference>
<name>A0A0K2GJT1_NITMO</name>
<dbReference type="RefSeq" id="WP_053381906.1">
    <property type="nucleotide sequence ID" value="NZ_CP011801.1"/>
</dbReference>
<dbReference type="PATRIC" id="fig|42253.5.peg.4778"/>
<evidence type="ECO:0000313" key="2">
    <source>
        <dbReference type="Proteomes" id="UP000069205"/>
    </source>
</evidence>
<accession>A0A0K2GJT1</accession>
<dbReference type="OrthoDB" id="3386327at2"/>
<sequence>MDKHDKKEEKHPLTVLVNEQQVVFHVHSATGAQIKTTAIAQGVAIQPNFVLQLEHPNGTSNIVGDADTEHLHNHMRFTAIAPDDNS</sequence>
<evidence type="ECO:0000313" key="1">
    <source>
        <dbReference type="EMBL" id="ALA61213.1"/>
    </source>
</evidence>
<keyword evidence="2" id="KW-1185">Reference proteome</keyword>
<dbReference type="AlphaFoldDB" id="A0A0K2GJT1"/>
<evidence type="ECO:0008006" key="3">
    <source>
        <dbReference type="Google" id="ProtNLM"/>
    </source>
</evidence>
<dbReference type="KEGG" id="nmv:NITMOv2_4845"/>